<dbReference type="GO" id="GO:0010181">
    <property type="term" value="F:FMN binding"/>
    <property type="evidence" value="ECO:0007669"/>
    <property type="project" value="InterPro"/>
</dbReference>
<dbReference type="RefSeq" id="XP_027072770.2">
    <property type="nucleotide sequence ID" value="XM_027216969.2"/>
</dbReference>
<dbReference type="OrthoDB" id="1663137at2759"/>
<dbReference type="InterPro" id="IPR045247">
    <property type="entry name" value="Oye-like"/>
</dbReference>
<dbReference type="GO" id="GO:0031408">
    <property type="term" value="P:oxylipin biosynthetic process"/>
    <property type="evidence" value="ECO:0007669"/>
    <property type="project" value="TreeGrafter"/>
</dbReference>
<dbReference type="PANTHER" id="PTHR22893:SF112">
    <property type="entry name" value="12-OXOPHYTODIENOATE REDUCTASE 3"/>
    <property type="match status" value="1"/>
</dbReference>
<sequence length="399" mass="43597">MAETKSDQGSPSLFSPYKMGKFNLSHRVVLAPMTRCRAINSIPQPAMAEYYAQRATNGGFLITEGTMISPTAAGFPHVPGIFTKEQVEAWKQVVDAVHAKGAIIFCQLWHVGRASHEVYQPGGGAPISSTGKPISKRWRILMPDGSHGIYPKPRPLTTAHEIAQVVEDYRQSALNAIEAGFDGIEIHGAHGYLIDQFLKDGINDRTDEYGGSVANRCKFIVQVVQAVVSAIGADRVGVRISPAIDHLDAMDSDPLSLGLAVIERLNKLQLNSGSKLTYLHVTQPRYTAYGQTEAGRQGSEEEEAQLVRTLRKAYQGTFISSGGFTRELGVEAVAQGDADLVSYGRLFISNPDLVLRFKLNAPLIRYNRSTFYTHDPVVGYTDYPFLSNGTSGNVPQSRL</sequence>
<comment type="similarity">
    <text evidence="2">Belongs to the NADH:flavin oxidoreductase/NADH oxidase family.</text>
</comment>
<evidence type="ECO:0000313" key="8">
    <source>
        <dbReference type="RefSeq" id="XP_027072769.2"/>
    </source>
</evidence>
<keyword evidence="5" id="KW-0521">NADP</keyword>
<dbReference type="CDD" id="cd02933">
    <property type="entry name" value="OYE_like_FMN"/>
    <property type="match status" value="1"/>
</dbReference>
<reference evidence="7" key="1">
    <citation type="journal article" date="2025" name="Foods">
        <title>Unveiling the Microbial Signatures of Arabica Coffee Cherries: Insights into Ripeness Specific Diversity, Functional Traits, and Implications for Quality and Safety.</title>
        <authorList>
            <consortium name="RefSeq"/>
            <person name="Tenea G.N."/>
            <person name="Cifuentes V."/>
            <person name="Reyes P."/>
            <person name="Cevallos-Vallejos M."/>
        </authorList>
    </citation>
    <scope>NUCLEOTIDE SEQUENCE [LARGE SCALE GENOMIC DNA]</scope>
</reference>
<evidence type="ECO:0000313" key="7">
    <source>
        <dbReference type="Proteomes" id="UP001652660"/>
    </source>
</evidence>
<evidence type="ECO:0000256" key="3">
    <source>
        <dbReference type="ARBA" id="ARBA00022630"/>
    </source>
</evidence>
<dbReference type="InterPro" id="IPR013785">
    <property type="entry name" value="Aldolase_TIM"/>
</dbReference>
<evidence type="ECO:0000313" key="9">
    <source>
        <dbReference type="RefSeq" id="XP_027072770.2"/>
    </source>
</evidence>
<dbReference type="GO" id="GO:0016629">
    <property type="term" value="F:12-oxophytodienoate reductase activity"/>
    <property type="evidence" value="ECO:0007669"/>
    <property type="project" value="UniProtKB-EC"/>
</dbReference>
<dbReference type="SUPFAM" id="SSF51395">
    <property type="entry name" value="FMN-linked oxidoreductases"/>
    <property type="match status" value="1"/>
</dbReference>
<protein>
    <submittedName>
        <fullName evidence="8 9">12-oxophytodienoate reductase 3</fullName>
    </submittedName>
</protein>
<evidence type="ECO:0000256" key="1">
    <source>
        <dbReference type="ARBA" id="ARBA00001917"/>
    </source>
</evidence>
<accession>A0A6P6T388</accession>
<evidence type="ECO:0000256" key="5">
    <source>
        <dbReference type="ARBA" id="ARBA00022857"/>
    </source>
</evidence>
<organism evidence="7 8">
    <name type="scientific">Coffea arabica</name>
    <name type="common">Arabian coffee</name>
    <dbReference type="NCBI Taxonomy" id="13443"/>
    <lineage>
        <taxon>Eukaryota</taxon>
        <taxon>Viridiplantae</taxon>
        <taxon>Streptophyta</taxon>
        <taxon>Embryophyta</taxon>
        <taxon>Tracheophyta</taxon>
        <taxon>Spermatophyta</taxon>
        <taxon>Magnoliopsida</taxon>
        <taxon>eudicotyledons</taxon>
        <taxon>Gunneridae</taxon>
        <taxon>Pentapetalae</taxon>
        <taxon>asterids</taxon>
        <taxon>lamiids</taxon>
        <taxon>Gentianales</taxon>
        <taxon>Rubiaceae</taxon>
        <taxon>Ixoroideae</taxon>
        <taxon>Gardenieae complex</taxon>
        <taxon>Bertiereae - Coffeeae clade</taxon>
        <taxon>Coffeeae</taxon>
        <taxon>Coffea</taxon>
    </lineage>
</organism>
<dbReference type="GO" id="GO:0009695">
    <property type="term" value="P:jasmonic acid biosynthetic process"/>
    <property type="evidence" value="ECO:0007669"/>
    <property type="project" value="TreeGrafter"/>
</dbReference>
<dbReference type="Gene3D" id="3.20.20.70">
    <property type="entry name" value="Aldolase class I"/>
    <property type="match status" value="1"/>
</dbReference>
<dbReference type="GeneID" id="113697373"/>
<reference evidence="8 9" key="2">
    <citation type="submission" date="2025-05" db="UniProtKB">
        <authorList>
            <consortium name="RefSeq"/>
        </authorList>
    </citation>
    <scope>IDENTIFICATION</scope>
    <source>
        <tissue evidence="8 9">Leaves</tissue>
    </source>
</reference>
<dbReference type="PANTHER" id="PTHR22893">
    <property type="entry name" value="NADH OXIDOREDUCTASE-RELATED"/>
    <property type="match status" value="1"/>
</dbReference>
<dbReference type="Pfam" id="PF00724">
    <property type="entry name" value="Oxidored_FMN"/>
    <property type="match status" value="1"/>
</dbReference>
<evidence type="ECO:0000256" key="4">
    <source>
        <dbReference type="ARBA" id="ARBA00022643"/>
    </source>
</evidence>
<proteinExistence type="inferred from homology"/>
<keyword evidence="3" id="KW-0285">Flavoprotein</keyword>
<evidence type="ECO:0000259" key="6">
    <source>
        <dbReference type="Pfam" id="PF00724"/>
    </source>
</evidence>
<dbReference type="InterPro" id="IPR001155">
    <property type="entry name" value="OxRdtase_FMN_N"/>
</dbReference>
<dbReference type="RefSeq" id="XP_027072769.2">
    <property type="nucleotide sequence ID" value="XM_027216968.2"/>
</dbReference>
<dbReference type="Proteomes" id="UP001652660">
    <property type="component" value="Chromosome 6e"/>
</dbReference>
<name>A0A6P6T388_COFAR</name>
<dbReference type="GO" id="GO:0005777">
    <property type="term" value="C:peroxisome"/>
    <property type="evidence" value="ECO:0007669"/>
    <property type="project" value="TreeGrafter"/>
</dbReference>
<feature type="domain" description="NADH:flavin oxidoreductase/NADH oxidase N-terminal" evidence="6">
    <location>
        <begin position="12"/>
        <end position="360"/>
    </location>
</feature>
<dbReference type="AlphaFoldDB" id="A0A6P6T388"/>
<gene>
    <name evidence="8 9" type="primary">LOC113697373</name>
</gene>
<comment type="cofactor">
    <cofactor evidence="1">
        <name>FMN</name>
        <dbReference type="ChEBI" id="CHEBI:58210"/>
    </cofactor>
</comment>
<keyword evidence="4" id="KW-0288">FMN</keyword>
<keyword evidence="7" id="KW-1185">Reference proteome</keyword>
<evidence type="ECO:0000256" key="2">
    <source>
        <dbReference type="ARBA" id="ARBA00005979"/>
    </source>
</evidence>